<dbReference type="AlphaFoldDB" id="A0A9D4FUT7"/>
<protein>
    <submittedName>
        <fullName evidence="2">Uncharacterized protein</fullName>
    </submittedName>
</protein>
<proteinExistence type="predicted"/>
<name>A0A9D4FUT7_DREPO</name>
<organism evidence="2 3">
    <name type="scientific">Dreissena polymorpha</name>
    <name type="common">Zebra mussel</name>
    <name type="synonym">Mytilus polymorpha</name>
    <dbReference type="NCBI Taxonomy" id="45954"/>
    <lineage>
        <taxon>Eukaryota</taxon>
        <taxon>Metazoa</taxon>
        <taxon>Spiralia</taxon>
        <taxon>Lophotrochozoa</taxon>
        <taxon>Mollusca</taxon>
        <taxon>Bivalvia</taxon>
        <taxon>Autobranchia</taxon>
        <taxon>Heteroconchia</taxon>
        <taxon>Euheterodonta</taxon>
        <taxon>Imparidentia</taxon>
        <taxon>Neoheterodontei</taxon>
        <taxon>Myida</taxon>
        <taxon>Dreissenoidea</taxon>
        <taxon>Dreissenidae</taxon>
        <taxon>Dreissena</taxon>
    </lineage>
</organism>
<evidence type="ECO:0000313" key="3">
    <source>
        <dbReference type="Proteomes" id="UP000828390"/>
    </source>
</evidence>
<evidence type="ECO:0000256" key="1">
    <source>
        <dbReference type="SAM" id="MobiDB-lite"/>
    </source>
</evidence>
<gene>
    <name evidence="2" type="ORF">DPMN_133220</name>
</gene>
<evidence type="ECO:0000313" key="2">
    <source>
        <dbReference type="EMBL" id="KAH3804927.1"/>
    </source>
</evidence>
<accession>A0A9D4FUT7</accession>
<feature type="region of interest" description="Disordered" evidence="1">
    <location>
        <begin position="29"/>
        <end position="51"/>
    </location>
</feature>
<dbReference type="Proteomes" id="UP000828390">
    <property type="component" value="Unassembled WGS sequence"/>
</dbReference>
<comment type="caution">
    <text evidence="2">The sequence shown here is derived from an EMBL/GenBank/DDBJ whole genome shotgun (WGS) entry which is preliminary data.</text>
</comment>
<reference evidence="2" key="2">
    <citation type="submission" date="2020-11" db="EMBL/GenBank/DDBJ databases">
        <authorList>
            <person name="McCartney M.A."/>
            <person name="Auch B."/>
            <person name="Kono T."/>
            <person name="Mallez S."/>
            <person name="Becker A."/>
            <person name="Gohl D.M."/>
            <person name="Silverstein K.A.T."/>
            <person name="Koren S."/>
            <person name="Bechman K.B."/>
            <person name="Herman A."/>
            <person name="Abrahante J.E."/>
            <person name="Garbe J."/>
        </authorList>
    </citation>
    <scope>NUCLEOTIDE SEQUENCE</scope>
    <source>
        <strain evidence="2">Duluth1</strain>
        <tissue evidence="2">Whole animal</tissue>
    </source>
</reference>
<reference evidence="2" key="1">
    <citation type="journal article" date="2019" name="bioRxiv">
        <title>The Genome of the Zebra Mussel, Dreissena polymorpha: A Resource for Invasive Species Research.</title>
        <authorList>
            <person name="McCartney M.A."/>
            <person name="Auch B."/>
            <person name="Kono T."/>
            <person name="Mallez S."/>
            <person name="Zhang Y."/>
            <person name="Obille A."/>
            <person name="Becker A."/>
            <person name="Abrahante J.E."/>
            <person name="Garbe J."/>
            <person name="Badalamenti J.P."/>
            <person name="Herman A."/>
            <person name="Mangelson H."/>
            <person name="Liachko I."/>
            <person name="Sullivan S."/>
            <person name="Sone E.D."/>
            <person name="Koren S."/>
            <person name="Silverstein K.A.T."/>
            <person name="Beckman K.B."/>
            <person name="Gohl D.M."/>
        </authorList>
    </citation>
    <scope>NUCLEOTIDE SEQUENCE</scope>
    <source>
        <strain evidence="2">Duluth1</strain>
        <tissue evidence="2">Whole animal</tissue>
    </source>
</reference>
<dbReference type="EMBL" id="JAIWYP010000006">
    <property type="protein sequence ID" value="KAH3804927.1"/>
    <property type="molecule type" value="Genomic_DNA"/>
</dbReference>
<sequence length="51" mass="6015">MLFDTSKNQHFRFRVEPMRTDPVEHLPMSDYNMPSTSVDLNSARVPDNLYN</sequence>
<keyword evidence="3" id="KW-1185">Reference proteome</keyword>